<evidence type="ECO:0000313" key="2">
    <source>
        <dbReference type="EMBL" id="MFD2174788.1"/>
    </source>
</evidence>
<protein>
    <submittedName>
        <fullName evidence="2">TrgA family protein</fullName>
    </submittedName>
</protein>
<dbReference type="EMBL" id="JBHUIX010000012">
    <property type="protein sequence ID" value="MFD2174788.1"/>
    <property type="molecule type" value="Genomic_DNA"/>
</dbReference>
<keyword evidence="1" id="KW-0812">Transmembrane</keyword>
<accession>A0ABW5A9D8</accession>
<sequence>MQKVVLRDTQVKLPTTAKLFGALGLAATGFLAALLAVPNLPSKDSVSGFLGVAASFGLLLGWRVIGLHPGRGLARACERGVHGALYLLVWTILFLGAVQVMHRMMMGRYREPLDAVLDVITQGMTSAATVLRFDAIAVVFLGGILSAILSEWAWRRWK</sequence>
<feature type="transmembrane region" description="Helical" evidence="1">
    <location>
        <begin position="85"/>
        <end position="102"/>
    </location>
</feature>
<proteinExistence type="predicted"/>
<feature type="transmembrane region" description="Helical" evidence="1">
    <location>
        <begin position="46"/>
        <end position="65"/>
    </location>
</feature>
<comment type="caution">
    <text evidence="2">The sequence shown here is derived from an EMBL/GenBank/DDBJ whole genome shotgun (WGS) entry which is preliminary data.</text>
</comment>
<organism evidence="2 3">
    <name type="scientific">Rhodobacter lacus</name>
    <dbReference type="NCBI Taxonomy" id="1641972"/>
    <lineage>
        <taxon>Bacteria</taxon>
        <taxon>Pseudomonadati</taxon>
        <taxon>Pseudomonadota</taxon>
        <taxon>Alphaproteobacteria</taxon>
        <taxon>Rhodobacterales</taxon>
        <taxon>Rhodobacter group</taxon>
        <taxon>Rhodobacter</taxon>
    </lineage>
</organism>
<dbReference type="RefSeq" id="WP_377390604.1">
    <property type="nucleotide sequence ID" value="NZ_JBHUIX010000012.1"/>
</dbReference>
<keyword evidence="3" id="KW-1185">Reference proteome</keyword>
<evidence type="ECO:0000256" key="1">
    <source>
        <dbReference type="SAM" id="Phobius"/>
    </source>
</evidence>
<feature type="transmembrane region" description="Helical" evidence="1">
    <location>
        <begin position="20"/>
        <end position="40"/>
    </location>
</feature>
<keyword evidence="1" id="KW-0472">Membrane</keyword>
<dbReference type="NCBIfam" id="NF033773">
    <property type="entry name" value="tellur_TrgA"/>
    <property type="match status" value="1"/>
</dbReference>
<keyword evidence="1" id="KW-1133">Transmembrane helix</keyword>
<dbReference type="Proteomes" id="UP001597413">
    <property type="component" value="Unassembled WGS sequence"/>
</dbReference>
<evidence type="ECO:0000313" key="3">
    <source>
        <dbReference type="Proteomes" id="UP001597413"/>
    </source>
</evidence>
<feature type="transmembrane region" description="Helical" evidence="1">
    <location>
        <begin position="135"/>
        <end position="154"/>
    </location>
</feature>
<dbReference type="InterPro" id="IPR047784">
    <property type="entry name" value="TrgA"/>
</dbReference>
<reference evidence="3" key="1">
    <citation type="journal article" date="2019" name="Int. J. Syst. Evol. Microbiol.">
        <title>The Global Catalogue of Microorganisms (GCM) 10K type strain sequencing project: providing services to taxonomists for standard genome sequencing and annotation.</title>
        <authorList>
            <consortium name="The Broad Institute Genomics Platform"/>
            <consortium name="The Broad Institute Genome Sequencing Center for Infectious Disease"/>
            <person name="Wu L."/>
            <person name="Ma J."/>
        </authorList>
    </citation>
    <scope>NUCLEOTIDE SEQUENCE [LARGE SCALE GENOMIC DNA]</scope>
    <source>
        <strain evidence="3">CCUG 55131</strain>
    </source>
</reference>
<name>A0ABW5A9D8_9RHOB</name>
<gene>
    <name evidence="2" type="ORF">ACFSM0_11855</name>
</gene>